<reference evidence="4" key="1">
    <citation type="submission" date="2021-01" db="EMBL/GenBank/DDBJ databases">
        <title>Whole genome shotgun sequence of Virgisporangium ochraceum NBRC 16418.</title>
        <authorList>
            <person name="Komaki H."/>
            <person name="Tamura T."/>
        </authorList>
    </citation>
    <scope>NUCLEOTIDE SEQUENCE</scope>
    <source>
        <strain evidence="4">NBRC 16418</strain>
    </source>
</reference>
<dbReference type="SUPFAM" id="SSF54001">
    <property type="entry name" value="Cysteine proteinases"/>
    <property type="match status" value="1"/>
</dbReference>
<feature type="transmembrane region" description="Helical" evidence="2">
    <location>
        <begin position="115"/>
        <end position="134"/>
    </location>
</feature>
<dbReference type="InterPro" id="IPR038765">
    <property type="entry name" value="Papain-like_cys_pep_sf"/>
</dbReference>
<evidence type="ECO:0000313" key="4">
    <source>
        <dbReference type="EMBL" id="GIJ70615.1"/>
    </source>
</evidence>
<feature type="transmembrane region" description="Helical" evidence="2">
    <location>
        <begin position="38"/>
        <end position="57"/>
    </location>
</feature>
<dbReference type="SMART" id="SM00460">
    <property type="entry name" value="TGc"/>
    <property type="match status" value="1"/>
</dbReference>
<comment type="caution">
    <text evidence="4">The sequence shown here is derived from an EMBL/GenBank/DDBJ whole genome shotgun (WGS) entry which is preliminary data.</text>
</comment>
<feature type="region of interest" description="Disordered" evidence="1">
    <location>
        <begin position="543"/>
        <end position="587"/>
    </location>
</feature>
<dbReference type="AlphaFoldDB" id="A0A8J4ECL3"/>
<organism evidence="4 5">
    <name type="scientific">Virgisporangium ochraceum</name>
    <dbReference type="NCBI Taxonomy" id="65505"/>
    <lineage>
        <taxon>Bacteria</taxon>
        <taxon>Bacillati</taxon>
        <taxon>Actinomycetota</taxon>
        <taxon>Actinomycetes</taxon>
        <taxon>Micromonosporales</taxon>
        <taxon>Micromonosporaceae</taxon>
        <taxon>Virgisporangium</taxon>
    </lineage>
</organism>
<dbReference type="Proteomes" id="UP000635606">
    <property type="component" value="Unassembled WGS sequence"/>
</dbReference>
<dbReference type="PANTHER" id="PTHR42736:SF1">
    <property type="entry name" value="PROTEIN-GLUTAMINE GAMMA-GLUTAMYLTRANSFERASE"/>
    <property type="match status" value="1"/>
</dbReference>
<name>A0A8J4ECL3_9ACTN</name>
<feature type="transmembrane region" description="Helical" evidence="2">
    <location>
        <begin position="64"/>
        <end position="83"/>
    </location>
</feature>
<evidence type="ECO:0000256" key="2">
    <source>
        <dbReference type="SAM" id="Phobius"/>
    </source>
</evidence>
<feature type="transmembrane region" description="Helical" evidence="2">
    <location>
        <begin position="165"/>
        <end position="183"/>
    </location>
</feature>
<dbReference type="InterPro" id="IPR021878">
    <property type="entry name" value="TgpA_N"/>
</dbReference>
<dbReference type="Pfam" id="PF11992">
    <property type="entry name" value="TgpA_N"/>
    <property type="match status" value="1"/>
</dbReference>
<feature type="transmembrane region" description="Helical" evidence="2">
    <location>
        <begin position="141"/>
        <end position="159"/>
    </location>
</feature>
<dbReference type="Pfam" id="PF01841">
    <property type="entry name" value="Transglut_core"/>
    <property type="match status" value="1"/>
</dbReference>
<accession>A0A8J4ECL3</accession>
<dbReference type="EMBL" id="BOPH01000082">
    <property type="protein sequence ID" value="GIJ70615.1"/>
    <property type="molecule type" value="Genomic_DNA"/>
</dbReference>
<evidence type="ECO:0000313" key="5">
    <source>
        <dbReference type="Proteomes" id="UP000635606"/>
    </source>
</evidence>
<dbReference type="InterPro" id="IPR002931">
    <property type="entry name" value="Transglutaminase-like"/>
</dbReference>
<dbReference type="Gene3D" id="3.10.620.30">
    <property type="match status" value="1"/>
</dbReference>
<gene>
    <name evidence="4" type="ORF">Voc01_055320</name>
</gene>
<feature type="compositionally biased region" description="Pro residues" evidence="1">
    <location>
        <begin position="564"/>
        <end position="578"/>
    </location>
</feature>
<feature type="region of interest" description="Disordered" evidence="1">
    <location>
        <begin position="189"/>
        <end position="211"/>
    </location>
</feature>
<evidence type="ECO:0000259" key="3">
    <source>
        <dbReference type="SMART" id="SM00460"/>
    </source>
</evidence>
<feature type="transmembrane region" description="Helical" evidence="2">
    <location>
        <begin position="593"/>
        <end position="613"/>
    </location>
</feature>
<feature type="region of interest" description="Disordered" evidence="1">
    <location>
        <begin position="736"/>
        <end position="762"/>
    </location>
</feature>
<sequence length="762" mass="78015">MAGGVGPVTRRMLTAVPFAAALAVGAGAAGRIYHGPVFALLVAGAAAGATGVGVALLRRPQWTVPLVSTTALIAYAAVVLQWLDPGPDTWTRAVRDGGPRLLTSLVPVEVRPATVLLPIVVVWVAGLVGAEVAVRAGRPAVALSAPVAVYAAALALAGPDGGVQPWRAVTFVALCAGLLAANASPAGAPLASRPGAANDGAPPTSRPGAANAGTPLASRLLAAAPSALAVVLAVVAVAVTVPHRPPDLRAAADPPTTDPLDGNPLARISGWTQDPDRPLFDVDLPLFDVDPPAPARLTLAALGDFDGVTWRIGAAHRPAGRWLPEPPAGGTRVHTRFTVRGLGGRLAPAVAAPVQVRGIAVAYDPDSGSLLSEDALAPGTTYTVTSVVPRPDREAATAGVPGGPEVSRYLEAGDPLPGDLAALARTVAGGEVNPYRKAQTLERFLADHYTYDLGAPGGHAYPNLRFFLLGAQRGTSEQFAAAYAVLGRLMGLPTRVVVGFTGAPGRGTVRGTVRGADALAWPEVLFAGVGWVPFDPMPEPGAEARPLGAYRPGPAPSTASPSTVAPPPVPSTSPPLPVAAPGGSGSGRWPTEAVVAVAAVLALLGAGATAVAARWRLSRRRLLHGDPSDRVTGAWLELLDALRLAGHPAPAGLTVTEVARWAADRADGLPPLDDLADAANRAGFGSAPLTDRDAVVARDQARAYVDARRRTAPAWRRVSWRLHPGPLWWSRAMHGSPPPRARRAGLPLPAGRSAGLRRPHRS</sequence>
<keyword evidence="2" id="KW-0812">Transmembrane</keyword>
<keyword evidence="2" id="KW-0472">Membrane</keyword>
<keyword evidence="2" id="KW-1133">Transmembrane helix</keyword>
<evidence type="ECO:0000256" key="1">
    <source>
        <dbReference type="SAM" id="MobiDB-lite"/>
    </source>
</evidence>
<dbReference type="InterPro" id="IPR052901">
    <property type="entry name" value="Bact_TGase-like"/>
</dbReference>
<dbReference type="PANTHER" id="PTHR42736">
    <property type="entry name" value="PROTEIN-GLUTAMINE GAMMA-GLUTAMYLTRANSFERASE"/>
    <property type="match status" value="1"/>
</dbReference>
<proteinExistence type="predicted"/>
<feature type="transmembrane region" description="Helical" evidence="2">
    <location>
        <begin position="220"/>
        <end position="241"/>
    </location>
</feature>
<feature type="domain" description="Transglutaminase-like" evidence="3">
    <location>
        <begin position="468"/>
        <end position="538"/>
    </location>
</feature>
<keyword evidence="5" id="KW-1185">Reference proteome</keyword>
<protein>
    <recommendedName>
        <fullName evidence="3">Transglutaminase-like domain-containing protein</fullName>
    </recommendedName>
</protein>